<accession>A0AAV6VPC2</accession>
<gene>
    <name evidence="2" type="ORF">JTE90_021326</name>
</gene>
<evidence type="ECO:0000313" key="2">
    <source>
        <dbReference type="EMBL" id="KAG8197596.1"/>
    </source>
</evidence>
<keyword evidence="3" id="KW-1185">Reference proteome</keyword>
<protein>
    <submittedName>
        <fullName evidence="2">Uncharacterized protein</fullName>
    </submittedName>
</protein>
<feature type="region of interest" description="Disordered" evidence="1">
    <location>
        <begin position="43"/>
        <end position="96"/>
    </location>
</feature>
<organism evidence="2 3">
    <name type="scientific">Oedothorax gibbosus</name>
    <dbReference type="NCBI Taxonomy" id="931172"/>
    <lineage>
        <taxon>Eukaryota</taxon>
        <taxon>Metazoa</taxon>
        <taxon>Ecdysozoa</taxon>
        <taxon>Arthropoda</taxon>
        <taxon>Chelicerata</taxon>
        <taxon>Arachnida</taxon>
        <taxon>Araneae</taxon>
        <taxon>Araneomorphae</taxon>
        <taxon>Entelegynae</taxon>
        <taxon>Araneoidea</taxon>
        <taxon>Linyphiidae</taxon>
        <taxon>Erigoninae</taxon>
        <taxon>Oedothorax</taxon>
    </lineage>
</organism>
<sequence length="96" mass="11370">MIESLENWFLTNQHYPILLDPSLVWYWHARCTWIRVFSHPFPSSSTNIKTQKNSSSNPDNAVRSDNPFPQITRRECPPSGHHQKNYLQKHIQRAIK</sequence>
<dbReference type="Proteomes" id="UP000827092">
    <property type="component" value="Unassembled WGS sequence"/>
</dbReference>
<comment type="caution">
    <text evidence="2">The sequence shown here is derived from an EMBL/GenBank/DDBJ whole genome shotgun (WGS) entry which is preliminary data.</text>
</comment>
<name>A0AAV6VPC2_9ARAC</name>
<feature type="compositionally biased region" description="Polar residues" evidence="1">
    <location>
        <begin position="43"/>
        <end position="59"/>
    </location>
</feature>
<dbReference type="AlphaFoldDB" id="A0AAV6VPC2"/>
<reference evidence="2 3" key="1">
    <citation type="journal article" date="2022" name="Nat. Ecol. Evol.">
        <title>A masculinizing supergene underlies an exaggerated male reproductive morph in a spider.</title>
        <authorList>
            <person name="Hendrickx F."/>
            <person name="De Corte Z."/>
            <person name="Sonet G."/>
            <person name="Van Belleghem S.M."/>
            <person name="Kostlbacher S."/>
            <person name="Vangestel C."/>
        </authorList>
    </citation>
    <scope>NUCLEOTIDE SEQUENCE [LARGE SCALE GENOMIC DNA]</scope>
    <source>
        <strain evidence="2">W744_W776</strain>
    </source>
</reference>
<evidence type="ECO:0000313" key="3">
    <source>
        <dbReference type="Proteomes" id="UP000827092"/>
    </source>
</evidence>
<proteinExistence type="predicted"/>
<dbReference type="EMBL" id="JAFNEN010000053">
    <property type="protein sequence ID" value="KAG8197596.1"/>
    <property type="molecule type" value="Genomic_DNA"/>
</dbReference>
<evidence type="ECO:0000256" key="1">
    <source>
        <dbReference type="SAM" id="MobiDB-lite"/>
    </source>
</evidence>